<protein>
    <submittedName>
        <fullName evidence="1">Ester cyclase</fullName>
    </submittedName>
</protein>
<evidence type="ECO:0000313" key="2">
    <source>
        <dbReference type="Proteomes" id="UP000618952"/>
    </source>
</evidence>
<name>A0ABR7QLA9_9FLAO</name>
<keyword evidence="2" id="KW-1185">Reference proteome</keyword>
<dbReference type="Gene3D" id="3.10.450.50">
    <property type="match status" value="1"/>
</dbReference>
<sequence>MKKREHQNSKKRPDQLILEFFDRVWHHPHELEAIDELMTEDYTITTGGVKIKGRDKFKEWVGVFQQSLLDAKTENVDIFYDKLESKVVSRWVCSGQNNGLFGLNPDQKFISFSGIAIWKVDGNRLSECWVERSSYELYRELTDGKNDAKFV</sequence>
<dbReference type="SUPFAM" id="SSF54427">
    <property type="entry name" value="NTF2-like"/>
    <property type="match status" value="1"/>
</dbReference>
<evidence type="ECO:0000313" key="1">
    <source>
        <dbReference type="EMBL" id="MBC8767747.1"/>
    </source>
</evidence>
<dbReference type="Pfam" id="PF07366">
    <property type="entry name" value="SnoaL"/>
    <property type="match status" value="1"/>
</dbReference>
<reference evidence="1 2" key="1">
    <citation type="submission" date="2020-08" db="EMBL/GenBank/DDBJ databases">
        <title>Arenibacter gaetbuli sp. nov., isolated from a sand dune.</title>
        <authorList>
            <person name="Park S."/>
            <person name="Yoon J.-H."/>
        </authorList>
    </citation>
    <scope>NUCLEOTIDE SEQUENCE [LARGE SCALE GENOMIC DNA]</scope>
    <source>
        <strain evidence="1 2">BSSL-BM3</strain>
    </source>
</reference>
<dbReference type="InterPro" id="IPR032710">
    <property type="entry name" value="NTF2-like_dom_sf"/>
</dbReference>
<dbReference type="Proteomes" id="UP000618952">
    <property type="component" value="Unassembled WGS sequence"/>
</dbReference>
<dbReference type="EMBL" id="JACLHY010000005">
    <property type="protein sequence ID" value="MBC8767747.1"/>
    <property type="molecule type" value="Genomic_DNA"/>
</dbReference>
<comment type="caution">
    <text evidence="1">The sequence shown here is derived from an EMBL/GenBank/DDBJ whole genome shotgun (WGS) entry which is preliminary data.</text>
</comment>
<accession>A0ABR7QLA9</accession>
<dbReference type="InterPro" id="IPR009959">
    <property type="entry name" value="Cyclase_SnoaL-like"/>
</dbReference>
<organism evidence="1 2">
    <name type="scientific">Arenibacter arenosicollis</name>
    <dbReference type="NCBI Taxonomy" id="2762274"/>
    <lineage>
        <taxon>Bacteria</taxon>
        <taxon>Pseudomonadati</taxon>
        <taxon>Bacteroidota</taxon>
        <taxon>Flavobacteriia</taxon>
        <taxon>Flavobacteriales</taxon>
        <taxon>Flavobacteriaceae</taxon>
        <taxon>Arenibacter</taxon>
    </lineage>
</organism>
<proteinExistence type="predicted"/>
<dbReference type="RefSeq" id="WP_187582854.1">
    <property type="nucleotide sequence ID" value="NZ_JACLHY010000005.1"/>
</dbReference>
<gene>
    <name evidence="1" type="ORF">H4O18_07060</name>
</gene>